<dbReference type="GO" id="GO:0016740">
    <property type="term" value="F:transferase activity"/>
    <property type="evidence" value="ECO:0007669"/>
    <property type="project" value="UniProtKB-KW"/>
</dbReference>
<comment type="caution">
    <text evidence="1">The sequence shown here is derived from an EMBL/GenBank/DDBJ whole genome shotgun (WGS) entry which is preliminary data.</text>
</comment>
<dbReference type="Gene3D" id="3.40.50.300">
    <property type="entry name" value="P-loop containing nucleotide triphosphate hydrolases"/>
    <property type="match status" value="1"/>
</dbReference>
<accession>A0A417XWI3</accession>
<dbReference type="OrthoDB" id="9777890at2"/>
<organism evidence="1 2">
    <name type="scientific">Nocardioides immobilis</name>
    <dbReference type="NCBI Taxonomy" id="2049295"/>
    <lineage>
        <taxon>Bacteria</taxon>
        <taxon>Bacillati</taxon>
        <taxon>Actinomycetota</taxon>
        <taxon>Actinomycetes</taxon>
        <taxon>Propionibacteriales</taxon>
        <taxon>Nocardioidaceae</taxon>
        <taxon>Nocardioides</taxon>
    </lineage>
</organism>
<dbReference type="PANTHER" id="PTHR36451">
    <property type="entry name" value="PAPS-DEPENDENT SULFOTRANSFERASE STF3"/>
    <property type="match status" value="1"/>
</dbReference>
<keyword evidence="2" id="KW-1185">Reference proteome</keyword>
<name>A0A417XWI3_9ACTN</name>
<dbReference type="RefSeq" id="WP_118927631.1">
    <property type="nucleotide sequence ID" value="NZ_QXGH01000030.1"/>
</dbReference>
<evidence type="ECO:0000313" key="1">
    <source>
        <dbReference type="EMBL" id="RHW24620.1"/>
    </source>
</evidence>
<dbReference type="PANTHER" id="PTHR36451:SF1">
    <property type="entry name" value="OMEGA-HYDROXY-BETA-DIHYDROMENAQUINONE-9 SULFOTRANSFERASE STF3"/>
    <property type="match status" value="1"/>
</dbReference>
<dbReference type="InterPro" id="IPR052736">
    <property type="entry name" value="Stf3_sulfotransferase"/>
</dbReference>
<dbReference type="SUPFAM" id="SSF52540">
    <property type="entry name" value="P-loop containing nucleoside triphosphate hydrolases"/>
    <property type="match status" value="1"/>
</dbReference>
<protein>
    <submittedName>
        <fullName evidence="1">Sulfotransferase</fullName>
    </submittedName>
</protein>
<keyword evidence="1" id="KW-0808">Transferase</keyword>
<dbReference type="InterPro" id="IPR027417">
    <property type="entry name" value="P-loop_NTPase"/>
</dbReference>
<proteinExistence type="predicted"/>
<gene>
    <name evidence="1" type="ORF">D0Z08_23050</name>
</gene>
<dbReference type="Pfam" id="PF13469">
    <property type="entry name" value="Sulfotransfer_3"/>
    <property type="match status" value="1"/>
</dbReference>
<reference evidence="1 2" key="1">
    <citation type="submission" date="2018-09" db="EMBL/GenBank/DDBJ databases">
        <title>Genome sequencing of Nocardioides immobilis CCTCC AB 2017083 for comparison to Nocardioides silvaticus.</title>
        <authorList>
            <person name="Li C."/>
            <person name="Wang G."/>
        </authorList>
    </citation>
    <scope>NUCLEOTIDE SEQUENCE [LARGE SCALE GENOMIC DNA]</scope>
    <source>
        <strain evidence="1 2">CCTCC AB 2017083</strain>
    </source>
</reference>
<dbReference type="EMBL" id="QXGH01000030">
    <property type="protein sequence ID" value="RHW24620.1"/>
    <property type="molecule type" value="Genomic_DNA"/>
</dbReference>
<dbReference type="Proteomes" id="UP000283644">
    <property type="component" value="Unassembled WGS sequence"/>
</dbReference>
<dbReference type="AlphaFoldDB" id="A0A417XWI3"/>
<sequence length="362" mass="39994">MPDHSEALDVLLDSYRRDAGLTDAGWAKVRKRLTDALDARLHTEAAWAAHPVDDHAPMPRPVFVTGLPRSGTTALHRLLCADPRHQGLELWLAAAPQPRPPRAEWPDHPDHRRVQDDVDRRIAATPGLSGMHFLAPDVVEECWWLDRQTFRSWSFPSTSHLPSYATWLGAQDLTADYQRHRRILGLIGANDPDRRWVLKNPSHLFALDALLAAYPDALVVQIHRDPLATIASVSSLTASSARGTSTVFTPARIGRWSLDLWARAADGFRAARASYSPTTFVDVAYRDLVADPLATVSQVYDALGVPFDEAARASVVAADAASRQGAQRPDHRYALADFGLREAEVAERFSGYLAAHPEARAH</sequence>
<evidence type="ECO:0000313" key="2">
    <source>
        <dbReference type="Proteomes" id="UP000283644"/>
    </source>
</evidence>